<comment type="caution">
    <text evidence="4">The sequence shown here is derived from an EMBL/GenBank/DDBJ whole genome shotgun (WGS) entry which is preliminary data.</text>
</comment>
<evidence type="ECO:0000313" key="4">
    <source>
        <dbReference type="EMBL" id="CAI0414444.1"/>
    </source>
</evidence>
<feature type="region of interest" description="Disordered" evidence="1">
    <location>
        <begin position="112"/>
        <end position="132"/>
    </location>
</feature>
<evidence type="ECO:0000259" key="3">
    <source>
        <dbReference type="SMART" id="SM00672"/>
    </source>
</evidence>
<keyword evidence="5" id="KW-1185">Reference proteome</keyword>
<keyword evidence="2" id="KW-0812">Transmembrane</keyword>
<keyword evidence="2" id="KW-0472">Membrane</keyword>
<feature type="transmembrane region" description="Helical" evidence="2">
    <location>
        <begin position="28"/>
        <end position="50"/>
    </location>
</feature>
<gene>
    <name evidence="4" type="ORF">LITE_LOCUS16291</name>
</gene>
<sequence length="550" mass="64178">MVPGRNSMEIIIAKFSHWWPPLKKGTPATLRAIFFFLVLFLAAYISSLCLDTSAFLSIKNEPVPTNVEVVLVRPENLTKLEEPRTPLPAKLQTLPERVLEFPAIDCSGADERKNQTRTCPDRGKEPTWEPARGSRGECPSYFRWIHEDLKPWKASGITREMVEGGRGSANFRLVIKKGRVYVEKFRKSIQSRDKFTIWGILQLLRKYPGKIPDLELMFDCEDKPVIRPEKYSAEAAALPPLFRYCGDRRTVDVVFPDWSFWGWAEINIRPWDKLQKEMKEGNKIIKWEEREPYAYWKGNPFVADTRKDLLTCNVSDRHDWGARIFIQVNLLDWFKESQQGFKESSLAKQCKHRYKIYIEGYAWSVSEKYILACDSITFMVKPYYYDFFTRSLEPLVHYWPINDRDKCRSIEYGVQWGNQNPEKAQAIGRAASELIQEKVSMDYVYDYMFHLLNEYGKLLRFEPQVPAASVEVCSEGMACSGGGEDVLGLGLERKFMLESLVKSPSLSRPCEIGHPFESQELEKYYKRNLNTIRRVQKWESQYWQDFEKQG</sequence>
<evidence type="ECO:0000313" key="5">
    <source>
        <dbReference type="Proteomes" id="UP001154282"/>
    </source>
</evidence>
<dbReference type="EMBL" id="CAMGYJ010000005">
    <property type="protein sequence ID" value="CAI0414444.1"/>
    <property type="molecule type" value="Genomic_DNA"/>
</dbReference>
<accession>A0AAV0JWY0</accession>
<keyword evidence="2" id="KW-1133">Transmembrane helix</keyword>
<organism evidence="4 5">
    <name type="scientific">Linum tenue</name>
    <dbReference type="NCBI Taxonomy" id="586396"/>
    <lineage>
        <taxon>Eukaryota</taxon>
        <taxon>Viridiplantae</taxon>
        <taxon>Streptophyta</taxon>
        <taxon>Embryophyta</taxon>
        <taxon>Tracheophyta</taxon>
        <taxon>Spermatophyta</taxon>
        <taxon>Magnoliopsida</taxon>
        <taxon>eudicotyledons</taxon>
        <taxon>Gunneridae</taxon>
        <taxon>Pentapetalae</taxon>
        <taxon>rosids</taxon>
        <taxon>fabids</taxon>
        <taxon>Malpighiales</taxon>
        <taxon>Linaceae</taxon>
        <taxon>Linum</taxon>
    </lineage>
</organism>
<evidence type="ECO:0000256" key="1">
    <source>
        <dbReference type="SAM" id="MobiDB-lite"/>
    </source>
</evidence>
<name>A0AAV0JWY0_9ROSI</name>
<dbReference type="InterPro" id="IPR006598">
    <property type="entry name" value="CAP10"/>
</dbReference>
<reference evidence="4" key="1">
    <citation type="submission" date="2022-08" db="EMBL/GenBank/DDBJ databases">
        <authorList>
            <person name="Gutierrez-Valencia J."/>
        </authorList>
    </citation>
    <scope>NUCLEOTIDE SEQUENCE</scope>
</reference>
<feature type="domain" description="Glycosyl transferase CAP10" evidence="3">
    <location>
        <begin position="210"/>
        <end position="462"/>
    </location>
</feature>
<dbReference type="AlphaFoldDB" id="A0AAV0JWY0"/>
<dbReference type="SMART" id="SM00672">
    <property type="entry name" value="CAP10"/>
    <property type="match status" value="1"/>
</dbReference>
<evidence type="ECO:0000256" key="2">
    <source>
        <dbReference type="SAM" id="Phobius"/>
    </source>
</evidence>
<protein>
    <recommendedName>
        <fullName evidence="3">Glycosyl transferase CAP10 domain-containing protein</fullName>
    </recommendedName>
</protein>
<proteinExistence type="predicted"/>
<dbReference type="InterPro" id="IPR051091">
    <property type="entry name" value="O-Glucosyltr/Glycosyltrsf_90"/>
</dbReference>
<dbReference type="PANTHER" id="PTHR12203:SF80">
    <property type="entry name" value="GLYCOSYLTRANSFERASE"/>
    <property type="match status" value="1"/>
</dbReference>
<dbReference type="Pfam" id="PF05686">
    <property type="entry name" value="Glyco_transf_90"/>
    <property type="match status" value="1"/>
</dbReference>
<dbReference type="PANTHER" id="PTHR12203">
    <property type="entry name" value="KDEL LYS-ASP-GLU-LEU CONTAINING - RELATED"/>
    <property type="match status" value="1"/>
</dbReference>
<dbReference type="Proteomes" id="UP001154282">
    <property type="component" value="Unassembled WGS sequence"/>
</dbReference>